<dbReference type="AlphaFoldDB" id="C1DDU4"/>
<name>C1DDU4_AZOVD</name>
<feature type="compositionally biased region" description="Basic residues" evidence="1">
    <location>
        <begin position="36"/>
        <end position="45"/>
    </location>
</feature>
<keyword evidence="2" id="KW-0732">Signal</keyword>
<reference evidence="3 4" key="1">
    <citation type="journal article" date="2009" name="J. Bacteriol.">
        <title>Genome sequence of Azotobacter vinelandii, an obligate aerobe specialized to support diverse anaerobic metabolic processes.</title>
        <authorList>
            <person name="Setubal J.C."/>
            <person name="dos Santos P."/>
            <person name="Goldman B.S."/>
            <person name="Ertesvag H."/>
            <person name="Espin G."/>
            <person name="Rubio L.M."/>
            <person name="Valla S."/>
            <person name="Almeida N.F."/>
            <person name="Balasubramanian D."/>
            <person name="Cromes L."/>
            <person name="Curatti L."/>
            <person name="Du Z."/>
            <person name="Godsy E."/>
            <person name="Goodner B."/>
            <person name="Hellner-Burris K."/>
            <person name="Hernandez J.A."/>
            <person name="Houmiel K."/>
            <person name="Imperial J."/>
            <person name="Kennedy C."/>
            <person name="Larson T.J."/>
            <person name="Latreille P."/>
            <person name="Ligon L.S."/>
            <person name="Lu J."/>
            <person name="Maerk M."/>
            <person name="Miller N.M."/>
            <person name="Norton S."/>
            <person name="O'Carroll I.P."/>
            <person name="Paulsen I."/>
            <person name="Raulfs E.C."/>
            <person name="Roemer R."/>
            <person name="Rosser J."/>
            <person name="Segura D."/>
            <person name="Slater S."/>
            <person name="Stricklin S.L."/>
            <person name="Studholme D.J."/>
            <person name="Sun J."/>
            <person name="Viana C.J."/>
            <person name="Wallin E."/>
            <person name="Wang B."/>
            <person name="Wheeler C."/>
            <person name="Zhu H."/>
            <person name="Dean D.R."/>
            <person name="Dixon R."/>
            <person name="Wood D."/>
        </authorList>
    </citation>
    <scope>NUCLEOTIDE SEQUENCE [LARGE SCALE GENOMIC DNA]</scope>
    <source>
        <strain evidence="4">DJ / ATCC BAA-1303</strain>
    </source>
</reference>
<evidence type="ECO:0000256" key="2">
    <source>
        <dbReference type="SAM" id="SignalP"/>
    </source>
</evidence>
<dbReference type="KEGG" id="avn:Avin_18530"/>
<feature type="region of interest" description="Disordered" evidence="1">
    <location>
        <begin position="36"/>
        <end position="64"/>
    </location>
</feature>
<dbReference type="Pfam" id="PF11162">
    <property type="entry name" value="DUF2946"/>
    <property type="match status" value="1"/>
</dbReference>
<feature type="chain" id="PRO_5002905940" description="DUF2946 domain-containing protein" evidence="2">
    <location>
        <begin position="21"/>
        <end position="119"/>
    </location>
</feature>
<evidence type="ECO:0000313" key="3">
    <source>
        <dbReference type="EMBL" id="ACO78065.1"/>
    </source>
</evidence>
<dbReference type="OrthoDB" id="6717343at2"/>
<dbReference type="HOGENOM" id="CLU_151310_0_0_6"/>
<dbReference type="Proteomes" id="UP000002424">
    <property type="component" value="Chromosome"/>
</dbReference>
<feature type="signal peptide" evidence="2">
    <location>
        <begin position="1"/>
        <end position="20"/>
    </location>
</feature>
<keyword evidence="4" id="KW-1185">Reference proteome</keyword>
<dbReference type="RefSeq" id="WP_012700474.1">
    <property type="nucleotide sequence ID" value="NC_012560.1"/>
</dbReference>
<evidence type="ECO:0000256" key="1">
    <source>
        <dbReference type="SAM" id="MobiDB-lite"/>
    </source>
</evidence>
<evidence type="ECO:0008006" key="5">
    <source>
        <dbReference type="Google" id="ProtNLM"/>
    </source>
</evidence>
<dbReference type="eggNOG" id="ENOG5032Y09">
    <property type="taxonomic scope" value="Bacteria"/>
</dbReference>
<dbReference type="InterPro" id="IPR021333">
    <property type="entry name" value="DUF2946"/>
</dbReference>
<dbReference type="EnsemblBacteria" id="ACO78065">
    <property type="protein sequence ID" value="ACO78065"/>
    <property type="gene ID" value="Avin_18530"/>
</dbReference>
<gene>
    <name evidence="3" type="ordered locus">Avin_18530</name>
</gene>
<dbReference type="GeneID" id="88185095"/>
<protein>
    <recommendedName>
        <fullName evidence="5">DUF2946 domain-containing protein</fullName>
    </recommendedName>
</protein>
<sequence>MRRWLTILLLVMMPLQLGWAALGSYCQHEADGQPKHLGHHYHQHKAAQAGDDGDGSDAKTGKSMHGDCNGCVSAGMLPLFSHHYPLELSAATADMPGLRAQPIFRPALPPDRPDWLRLA</sequence>
<dbReference type="STRING" id="322710.Avin_18530"/>
<organism evidence="3 4">
    <name type="scientific">Azotobacter vinelandii (strain DJ / ATCC BAA-1303)</name>
    <dbReference type="NCBI Taxonomy" id="322710"/>
    <lineage>
        <taxon>Bacteria</taxon>
        <taxon>Pseudomonadati</taxon>
        <taxon>Pseudomonadota</taxon>
        <taxon>Gammaproteobacteria</taxon>
        <taxon>Pseudomonadales</taxon>
        <taxon>Pseudomonadaceae</taxon>
        <taxon>Azotobacter</taxon>
    </lineage>
</organism>
<evidence type="ECO:0000313" key="4">
    <source>
        <dbReference type="Proteomes" id="UP000002424"/>
    </source>
</evidence>
<accession>C1DDU4</accession>
<dbReference type="EMBL" id="CP001157">
    <property type="protein sequence ID" value="ACO78065.1"/>
    <property type="molecule type" value="Genomic_DNA"/>
</dbReference>
<proteinExistence type="predicted"/>